<dbReference type="Proteomes" id="UP000187209">
    <property type="component" value="Unassembled WGS sequence"/>
</dbReference>
<reference evidence="1 2" key="1">
    <citation type="submission" date="2016-11" db="EMBL/GenBank/DDBJ databases">
        <title>The macronuclear genome of Stentor coeruleus: a giant cell with tiny introns.</title>
        <authorList>
            <person name="Slabodnick M."/>
            <person name="Ruby J.G."/>
            <person name="Reiff S.B."/>
            <person name="Swart E.C."/>
            <person name="Gosai S."/>
            <person name="Prabakaran S."/>
            <person name="Witkowska E."/>
            <person name="Larue G.E."/>
            <person name="Fisher S."/>
            <person name="Freeman R.M."/>
            <person name="Gunawardena J."/>
            <person name="Chu W."/>
            <person name="Stover N.A."/>
            <person name="Gregory B.D."/>
            <person name="Nowacki M."/>
            <person name="Derisi J."/>
            <person name="Roy S.W."/>
            <person name="Marshall W.F."/>
            <person name="Sood P."/>
        </authorList>
    </citation>
    <scope>NUCLEOTIDE SEQUENCE [LARGE SCALE GENOMIC DNA]</scope>
    <source>
        <strain evidence="1">WM001</strain>
    </source>
</reference>
<proteinExistence type="predicted"/>
<accession>A0A1R2D4F5</accession>
<organism evidence="1 2">
    <name type="scientific">Stentor coeruleus</name>
    <dbReference type="NCBI Taxonomy" id="5963"/>
    <lineage>
        <taxon>Eukaryota</taxon>
        <taxon>Sar</taxon>
        <taxon>Alveolata</taxon>
        <taxon>Ciliophora</taxon>
        <taxon>Postciliodesmatophora</taxon>
        <taxon>Heterotrichea</taxon>
        <taxon>Heterotrichida</taxon>
        <taxon>Stentoridae</taxon>
        <taxon>Stentor</taxon>
    </lineage>
</organism>
<comment type="caution">
    <text evidence="1">The sequence shown here is derived from an EMBL/GenBank/DDBJ whole genome shotgun (WGS) entry which is preliminary data.</text>
</comment>
<name>A0A1R2D4F5_9CILI</name>
<evidence type="ECO:0000313" key="1">
    <source>
        <dbReference type="EMBL" id="OMJ96144.1"/>
    </source>
</evidence>
<gene>
    <name evidence="1" type="ORF">SteCoe_322</name>
</gene>
<dbReference type="AlphaFoldDB" id="A0A1R2D4F5"/>
<dbReference type="OrthoDB" id="326881at2759"/>
<evidence type="ECO:0000313" key="2">
    <source>
        <dbReference type="Proteomes" id="UP000187209"/>
    </source>
</evidence>
<protein>
    <submittedName>
        <fullName evidence="1">Uncharacterized protein</fullName>
    </submittedName>
</protein>
<keyword evidence="2" id="KW-1185">Reference proteome</keyword>
<sequence length="380" mass="44728">MKNKGFRWLLGVLAESGIKIRVLNTYSLQSFLASDYFYNEENVIKHRKISYIMSSKEVIEAISNDINSISKNTKQPIAIGYSRNERIQFTDIALKEYLQNPHHNFTYIQKITTTCRESFEFYTSIITLRDYSYEMFVSKKRDEVSIKVKNKIFIQRLKDIMQSVLYIVEQATSCKVKKLQLEFIKDDFDNFWLSFCHSCIVVQDIKVLNEVKTHRELRIKEGLIKKNYHFRIETPENSDNSQISDHGLEDQMMMKKYPLGKNSDRASPDFLELICRTRVKYRTKNKLKLPSLMFYAEPEELNKEKEFIYKMIEGPSLSLKFPKVDKVRKSLWTKPIEARHFGLDINPRQSSPMLFPLIGLDNCKTPTPRIPGLFKDFSNV</sequence>
<dbReference type="EMBL" id="MPUH01000003">
    <property type="protein sequence ID" value="OMJ96144.1"/>
    <property type="molecule type" value="Genomic_DNA"/>
</dbReference>